<name>A0A2X0MXF4_9BASI</name>
<gene>
    <name evidence="1" type="ORF">BZ3500_MVSOF-1268-A1-R1_CHR1-2G01456</name>
</gene>
<organism evidence="1 2">
    <name type="scientific">Microbotryum saponariae</name>
    <dbReference type="NCBI Taxonomy" id="289078"/>
    <lineage>
        <taxon>Eukaryota</taxon>
        <taxon>Fungi</taxon>
        <taxon>Dikarya</taxon>
        <taxon>Basidiomycota</taxon>
        <taxon>Pucciniomycotina</taxon>
        <taxon>Microbotryomycetes</taxon>
        <taxon>Microbotryales</taxon>
        <taxon>Microbotryaceae</taxon>
        <taxon>Microbotryum</taxon>
    </lineage>
</organism>
<dbReference type="Proteomes" id="UP000249723">
    <property type="component" value="Unassembled WGS sequence"/>
</dbReference>
<dbReference type="AlphaFoldDB" id="A0A2X0MXF4"/>
<evidence type="ECO:0000313" key="2">
    <source>
        <dbReference type="Proteomes" id="UP000249723"/>
    </source>
</evidence>
<evidence type="ECO:0000313" key="1">
    <source>
        <dbReference type="EMBL" id="SCZ91510.1"/>
    </source>
</evidence>
<dbReference type="EMBL" id="FMWP01000015">
    <property type="protein sequence ID" value="SCZ91510.1"/>
    <property type="molecule type" value="Genomic_DNA"/>
</dbReference>
<proteinExistence type="predicted"/>
<protein>
    <submittedName>
        <fullName evidence="1">BZ3500_MvSof-1268-A1-R1_Chr1-2g01456 protein</fullName>
    </submittedName>
</protein>
<sequence>MRVRNRAFFGNLFRSARLFSEAWRCAPTVVFSPRLDYTLVRYACLASQPLSLQLTDGWITRSSVSYSCTIGEYILIFPPLPQHPAPEGKWGKFAIIASTSEVCYSILFWNVHHFRFRPPIFA</sequence>
<reference evidence="2" key="1">
    <citation type="submission" date="2016-10" db="EMBL/GenBank/DDBJ databases">
        <authorList>
            <person name="Jeantristanb JTB J.-T."/>
            <person name="Ricardo R."/>
        </authorList>
    </citation>
    <scope>NUCLEOTIDE SEQUENCE [LARGE SCALE GENOMIC DNA]</scope>
</reference>
<keyword evidence="2" id="KW-1185">Reference proteome</keyword>
<dbReference type="STRING" id="289078.A0A2X0MXF4"/>
<accession>A0A2X0MXF4</accession>